<name>A0A838L5R0_9SPHN</name>
<accession>A0A838L5R0</accession>
<dbReference type="Pfam" id="PF13193">
    <property type="entry name" value="AMP-binding_C"/>
    <property type="match status" value="1"/>
</dbReference>
<organism evidence="3 4">
    <name type="scientific">Sphingomonas chungangi</name>
    <dbReference type="NCBI Taxonomy" id="2683589"/>
    <lineage>
        <taxon>Bacteria</taxon>
        <taxon>Pseudomonadati</taxon>
        <taxon>Pseudomonadota</taxon>
        <taxon>Alphaproteobacteria</taxon>
        <taxon>Sphingomonadales</taxon>
        <taxon>Sphingomonadaceae</taxon>
        <taxon>Sphingomonas</taxon>
    </lineage>
</organism>
<comment type="caution">
    <text evidence="3">The sequence shown here is derived from an EMBL/GenBank/DDBJ whole genome shotgun (WGS) entry which is preliminary data.</text>
</comment>
<dbReference type="Gene3D" id="3.40.50.12780">
    <property type="entry name" value="N-terminal domain of ligase-like"/>
    <property type="match status" value="1"/>
</dbReference>
<dbReference type="RefSeq" id="WP_160363596.1">
    <property type="nucleotide sequence ID" value="NZ_JACEIB010000003.1"/>
</dbReference>
<feature type="domain" description="AMP-binding enzyme C-terminal" evidence="2">
    <location>
        <begin position="405"/>
        <end position="478"/>
    </location>
</feature>
<gene>
    <name evidence="3" type="ORF">HZF05_06760</name>
</gene>
<evidence type="ECO:0000259" key="1">
    <source>
        <dbReference type="Pfam" id="PF00501"/>
    </source>
</evidence>
<evidence type="ECO:0000313" key="3">
    <source>
        <dbReference type="EMBL" id="MBA2933799.1"/>
    </source>
</evidence>
<dbReference type="InterPro" id="IPR050237">
    <property type="entry name" value="ATP-dep_AMP-bd_enzyme"/>
</dbReference>
<evidence type="ECO:0000259" key="2">
    <source>
        <dbReference type="Pfam" id="PF13193"/>
    </source>
</evidence>
<dbReference type="PANTHER" id="PTHR43767:SF1">
    <property type="entry name" value="NONRIBOSOMAL PEPTIDE SYNTHASE PES1 (EUROFUNG)-RELATED"/>
    <property type="match status" value="1"/>
</dbReference>
<reference evidence="3 4" key="1">
    <citation type="submission" date="2020-07" db="EMBL/GenBank/DDBJ databases">
        <authorList>
            <person name="Sun Q."/>
        </authorList>
    </citation>
    <scope>NUCLEOTIDE SEQUENCE [LARGE SCALE GENOMIC DNA]</scope>
    <source>
        <strain evidence="3 4">CGMCC 1.13654</strain>
    </source>
</reference>
<dbReference type="InterPro" id="IPR045851">
    <property type="entry name" value="AMP-bd_C_sf"/>
</dbReference>
<dbReference type="PANTHER" id="PTHR43767">
    <property type="entry name" value="LONG-CHAIN-FATTY-ACID--COA LIGASE"/>
    <property type="match status" value="1"/>
</dbReference>
<dbReference type="SUPFAM" id="SSF56801">
    <property type="entry name" value="Acetyl-CoA synthetase-like"/>
    <property type="match status" value="1"/>
</dbReference>
<dbReference type="Pfam" id="PF00501">
    <property type="entry name" value="AMP-binding"/>
    <property type="match status" value="1"/>
</dbReference>
<dbReference type="InterPro" id="IPR000873">
    <property type="entry name" value="AMP-dep_synth/lig_dom"/>
</dbReference>
<keyword evidence="4" id="KW-1185">Reference proteome</keyword>
<dbReference type="EMBL" id="JACEIB010000003">
    <property type="protein sequence ID" value="MBA2933799.1"/>
    <property type="molecule type" value="Genomic_DNA"/>
</dbReference>
<dbReference type="GO" id="GO:0016878">
    <property type="term" value="F:acid-thiol ligase activity"/>
    <property type="evidence" value="ECO:0007669"/>
    <property type="project" value="UniProtKB-ARBA"/>
</dbReference>
<dbReference type="Gene3D" id="3.30.300.30">
    <property type="match status" value="1"/>
</dbReference>
<protein>
    <submittedName>
        <fullName evidence="3">AMP-binding protein</fullName>
    </submittedName>
</protein>
<dbReference type="InterPro" id="IPR042099">
    <property type="entry name" value="ANL_N_sf"/>
</dbReference>
<proteinExistence type="predicted"/>
<feature type="domain" description="AMP-dependent synthetase/ligase" evidence="1">
    <location>
        <begin position="10"/>
        <end position="354"/>
    </location>
</feature>
<evidence type="ECO:0000313" key="4">
    <source>
        <dbReference type="Proteomes" id="UP000570166"/>
    </source>
</evidence>
<sequence length="499" mass="54531">MTGIVGEVIRWWAAEQPEARAIVFAGEPVSFAEVHCWTDRVAADLRRRGIEPGDRVGIFASNALEWCIAAFGIIKAGAILVPLNYRYQAAEVASVAQDCQPKIVFTDEARGGRLTDVDATVLPLSDIAKLRHGEDVAIDYVHDPDATIVIAYTSGSTAKPKGVMFTHRTTIAYAHESMLNWPVYRVGAKSLNIPPLYTGGGTVQLLHFMNLGMTAFIEPEFNVERTLDLLIEEKMEILCGVPTFLEWIAQSPRFADAELSHIQLSAVGGARVPIELQKAWLEKGVVVRQLYGLTEGGGNTSIMSKEGALDHPEQCGRGGIFTQHRVVDPDGKDCPPGEPGEIWVRGPAVMKGYWNAPEATAAAFTNGWLRTGDVAVADEQGNMQIIDRLKDMIISGGLNIWPLDIEAVIGAMPGVDEVAVIGTRDERFGETVMAVIRSTSGLQIPQVIEHCNAHLADYKVPRYVVVQEEPLPRLATGKLSKRELKARYADAETMLVKVR</sequence>
<dbReference type="InterPro" id="IPR025110">
    <property type="entry name" value="AMP-bd_C"/>
</dbReference>
<dbReference type="Proteomes" id="UP000570166">
    <property type="component" value="Unassembled WGS sequence"/>
</dbReference>
<dbReference type="AlphaFoldDB" id="A0A838L5R0"/>